<sequence>CSDIEIGEERLNLCLHSCTVRPAAAGIHASVQDQKVTISPIDRPPVLTTQTLPQILQHHINTVTAFCQSFLSL</sequence>
<name>A0AAD7ZA81_DIPPU</name>
<feature type="non-terminal residue" evidence="1">
    <location>
        <position position="1"/>
    </location>
</feature>
<organism evidence="1 2">
    <name type="scientific">Diploptera punctata</name>
    <name type="common">Pacific beetle cockroach</name>
    <dbReference type="NCBI Taxonomy" id="6984"/>
    <lineage>
        <taxon>Eukaryota</taxon>
        <taxon>Metazoa</taxon>
        <taxon>Ecdysozoa</taxon>
        <taxon>Arthropoda</taxon>
        <taxon>Hexapoda</taxon>
        <taxon>Insecta</taxon>
        <taxon>Pterygota</taxon>
        <taxon>Neoptera</taxon>
        <taxon>Polyneoptera</taxon>
        <taxon>Dictyoptera</taxon>
        <taxon>Blattodea</taxon>
        <taxon>Blaberoidea</taxon>
        <taxon>Blaberidae</taxon>
        <taxon>Diplopterinae</taxon>
        <taxon>Diploptera</taxon>
    </lineage>
</organism>
<dbReference type="AlphaFoldDB" id="A0AAD7ZA81"/>
<protein>
    <submittedName>
        <fullName evidence="1">Uncharacterized protein</fullName>
    </submittedName>
</protein>
<dbReference type="Proteomes" id="UP001233999">
    <property type="component" value="Unassembled WGS sequence"/>
</dbReference>
<reference evidence="1" key="1">
    <citation type="journal article" date="2023" name="IScience">
        <title>Live-bearing cockroach genome reveals convergent evolutionary mechanisms linked to viviparity in insects and beyond.</title>
        <authorList>
            <person name="Fouks B."/>
            <person name="Harrison M.C."/>
            <person name="Mikhailova A.A."/>
            <person name="Marchal E."/>
            <person name="English S."/>
            <person name="Carruthers M."/>
            <person name="Jennings E.C."/>
            <person name="Chiamaka E.L."/>
            <person name="Frigard R.A."/>
            <person name="Pippel M."/>
            <person name="Attardo G.M."/>
            <person name="Benoit J.B."/>
            <person name="Bornberg-Bauer E."/>
            <person name="Tobe S.S."/>
        </authorList>
    </citation>
    <scope>NUCLEOTIDE SEQUENCE</scope>
    <source>
        <strain evidence="1">Stay&amp;Tobe</strain>
    </source>
</reference>
<reference evidence="1" key="2">
    <citation type="submission" date="2023-05" db="EMBL/GenBank/DDBJ databases">
        <authorList>
            <person name="Fouks B."/>
        </authorList>
    </citation>
    <scope>NUCLEOTIDE SEQUENCE</scope>
    <source>
        <strain evidence="1">Stay&amp;Tobe</strain>
        <tissue evidence="1">Testes</tissue>
    </source>
</reference>
<feature type="non-terminal residue" evidence="1">
    <location>
        <position position="73"/>
    </location>
</feature>
<evidence type="ECO:0000313" key="1">
    <source>
        <dbReference type="EMBL" id="KAJ9576789.1"/>
    </source>
</evidence>
<proteinExistence type="predicted"/>
<dbReference type="EMBL" id="JASPKZ010009391">
    <property type="protein sequence ID" value="KAJ9576789.1"/>
    <property type="molecule type" value="Genomic_DNA"/>
</dbReference>
<accession>A0AAD7ZA81</accession>
<comment type="caution">
    <text evidence="1">The sequence shown here is derived from an EMBL/GenBank/DDBJ whole genome shotgun (WGS) entry which is preliminary data.</text>
</comment>
<gene>
    <name evidence="1" type="ORF">L9F63_006630</name>
</gene>
<keyword evidence="2" id="KW-1185">Reference proteome</keyword>
<evidence type="ECO:0000313" key="2">
    <source>
        <dbReference type="Proteomes" id="UP001233999"/>
    </source>
</evidence>